<dbReference type="OrthoDB" id="9785438at2"/>
<dbReference type="AlphaFoldDB" id="A0A2W1LGK6"/>
<keyword evidence="2" id="KW-1185">Reference proteome</keyword>
<dbReference type="PANTHER" id="PTHR33639:SF2">
    <property type="entry name" value="DUF393 DOMAIN-CONTAINING PROTEIN"/>
    <property type="match status" value="1"/>
</dbReference>
<dbReference type="EMBL" id="QKRB01000054">
    <property type="protein sequence ID" value="PZD94145.1"/>
    <property type="molecule type" value="Genomic_DNA"/>
</dbReference>
<dbReference type="InterPro" id="IPR007263">
    <property type="entry name" value="DCC1-like"/>
</dbReference>
<sequence>MNTGYTEAAEGGFWLGTTGIPKETLYVLYDRTCVLCSETVARLKQLHASAELVYVPLQSLDEPVAPKVPGAASLDREALLEKLHVVDAAGGVYAGADGIVRIMRTVRGLRQLAWLYRIPGMRLLADAVYRYVARRRYDWFGRADEGCAGGACAIPRQDGNEDRKGMKE</sequence>
<dbReference type="Proteomes" id="UP000249522">
    <property type="component" value="Unassembled WGS sequence"/>
</dbReference>
<dbReference type="InterPro" id="IPR052927">
    <property type="entry name" value="DCC_oxidoreductase"/>
</dbReference>
<comment type="caution">
    <text evidence="1">The sequence shown here is derived from an EMBL/GenBank/DDBJ whole genome shotgun (WGS) entry which is preliminary data.</text>
</comment>
<evidence type="ECO:0008006" key="3">
    <source>
        <dbReference type="Google" id="ProtNLM"/>
    </source>
</evidence>
<name>A0A2W1LGK6_9BACL</name>
<evidence type="ECO:0000313" key="2">
    <source>
        <dbReference type="Proteomes" id="UP000249522"/>
    </source>
</evidence>
<dbReference type="PANTHER" id="PTHR33639">
    <property type="entry name" value="THIOL-DISULFIDE OXIDOREDUCTASE DCC"/>
    <property type="match status" value="1"/>
</dbReference>
<accession>A0A2W1LGK6</accession>
<organism evidence="1 2">
    <name type="scientific">Paenibacillus sambharensis</name>
    <dbReference type="NCBI Taxonomy" id="1803190"/>
    <lineage>
        <taxon>Bacteria</taxon>
        <taxon>Bacillati</taxon>
        <taxon>Bacillota</taxon>
        <taxon>Bacilli</taxon>
        <taxon>Bacillales</taxon>
        <taxon>Paenibacillaceae</taxon>
        <taxon>Paenibacillus</taxon>
    </lineage>
</organism>
<gene>
    <name evidence="1" type="ORF">DNH61_19520</name>
</gene>
<dbReference type="GO" id="GO:0015035">
    <property type="term" value="F:protein-disulfide reductase activity"/>
    <property type="evidence" value="ECO:0007669"/>
    <property type="project" value="InterPro"/>
</dbReference>
<protein>
    <recommendedName>
        <fullName evidence="3">DUF393 domain-containing protein</fullName>
    </recommendedName>
</protein>
<proteinExistence type="predicted"/>
<dbReference type="Pfam" id="PF04134">
    <property type="entry name" value="DCC1-like"/>
    <property type="match status" value="1"/>
</dbReference>
<reference evidence="1 2" key="1">
    <citation type="submission" date="2018-06" db="EMBL/GenBank/DDBJ databases">
        <title>Paenibacillus imtechensis sp. nov.</title>
        <authorList>
            <person name="Pinnaka A.K."/>
            <person name="Singh H."/>
            <person name="Kaur M."/>
        </authorList>
    </citation>
    <scope>NUCLEOTIDE SEQUENCE [LARGE SCALE GENOMIC DNA]</scope>
    <source>
        <strain evidence="1 2">SMB1</strain>
    </source>
</reference>
<evidence type="ECO:0000313" key="1">
    <source>
        <dbReference type="EMBL" id="PZD94145.1"/>
    </source>
</evidence>